<evidence type="ECO:0000256" key="2">
    <source>
        <dbReference type="ARBA" id="ARBA00022679"/>
    </source>
</evidence>
<dbReference type="InterPro" id="IPR020841">
    <property type="entry name" value="PKS_Beta-ketoAc_synthase_dom"/>
</dbReference>
<evidence type="ECO:0000259" key="4">
    <source>
        <dbReference type="PROSITE" id="PS52004"/>
    </source>
</evidence>
<reference evidence="5 6" key="1">
    <citation type="journal article" date="2022" name="Int. J. Syst. Evol. Microbiol.">
        <title>Prevotella herbatica sp. nov., a plant polysaccharide-decomposing anaerobic bacterium isolated from a methanogenic reactor.</title>
        <authorList>
            <person name="Uek A."/>
            <person name="Tonouchi A."/>
            <person name="Kaku N."/>
            <person name="Ueki K."/>
        </authorList>
    </citation>
    <scope>NUCLEOTIDE SEQUENCE [LARGE SCALE GENOMIC DNA]</scope>
    <source>
        <strain evidence="5 6">WR041</strain>
    </source>
</reference>
<accession>A0ABN6EKP2</accession>
<dbReference type="PROSITE" id="PS52004">
    <property type="entry name" value="KS3_2"/>
    <property type="match status" value="1"/>
</dbReference>
<gene>
    <name evidence="5" type="ORF">prwr041_18270</name>
</gene>
<sequence>MNKRILITGMGVVSAIGNNVVENYDSLRKGESGICKVKYLDTEHIEFPVGEVKLSNEEMCLLLNIPYTDKESRTDLLGMLAVSEALQSAGLKDTEHLALISGTTVGGMDRTEKFYPDNLSADILENHDCGSGTDRIADYFGNFDFATTISTACSSALNAIIVGAEMIESGLKNIVVVGGTESLSRFHLNGFKSLMILDQSICRPFDADRAGLNLGEGAGFIVIESEDSAKRRGANVLAELKGTGNACDAFHQTASSENGEGAFLAMSKAIAEADIQVTDIQYVNAHGTGTPNNDACESTALMRVFENKMPKVSSTKMYTGHTTSASGSIEAIYSILSLQHQFVPANIGWSKADDSCVTPYVIGPFGRIDNVMCNSFGFGGNDSSIIISRYGE</sequence>
<dbReference type="InterPro" id="IPR016039">
    <property type="entry name" value="Thiolase-like"/>
</dbReference>
<dbReference type="InterPro" id="IPR014031">
    <property type="entry name" value="Ketoacyl_synth_C"/>
</dbReference>
<dbReference type="Pfam" id="PF00109">
    <property type="entry name" value="ketoacyl-synt"/>
    <property type="match status" value="1"/>
</dbReference>
<evidence type="ECO:0000313" key="5">
    <source>
        <dbReference type="EMBL" id="BCS85934.1"/>
    </source>
</evidence>
<dbReference type="RefSeq" id="WP_207153537.1">
    <property type="nucleotide sequence ID" value="NZ_AP024484.1"/>
</dbReference>
<comment type="similarity">
    <text evidence="1 3">Belongs to the thiolase-like superfamily. Beta-ketoacyl-ACP synthases family.</text>
</comment>
<dbReference type="PANTHER" id="PTHR11712:SF320">
    <property type="entry name" value="BETA-KETOACYL SYNTHASE"/>
    <property type="match status" value="1"/>
</dbReference>
<protein>
    <submittedName>
        <fullName evidence="5">Beta-ACP synthase</fullName>
    </submittedName>
</protein>
<dbReference type="Pfam" id="PF02801">
    <property type="entry name" value="Ketoacyl-synt_C"/>
    <property type="match status" value="1"/>
</dbReference>
<dbReference type="InterPro" id="IPR000794">
    <property type="entry name" value="Beta-ketoacyl_synthase"/>
</dbReference>
<name>A0ABN6EKP2_9BACT</name>
<dbReference type="EMBL" id="AP024484">
    <property type="protein sequence ID" value="BCS85934.1"/>
    <property type="molecule type" value="Genomic_DNA"/>
</dbReference>
<dbReference type="Gene3D" id="3.40.47.10">
    <property type="match status" value="1"/>
</dbReference>
<organism evidence="5 6">
    <name type="scientific">Prevotella herbatica</name>
    <dbReference type="NCBI Taxonomy" id="2801997"/>
    <lineage>
        <taxon>Bacteria</taxon>
        <taxon>Pseudomonadati</taxon>
        <taxon>Bacteroidota</taxon>
        <taxon>Bacteroidia</taxon>
        <taxon>Bacteroidales</taxon>
        <taxon>Prevotellaceae</taxon>
        <taxon>Prevotella</taxon>
    </lineage>
</organism>
<dbReference type="CDD" id="cd00834">
    <property type="entry name" value="KAS_I_II"/>
    <property type="match status" value="1"/>
</dbReference>
<dbReference type="PANTHER" id="PTHR11712">
    <property type="entry name" value="POLYKETIDE SYNTHASE-RELATED"/>
    <property type="match status" value="1"/>
</dbReference>
<dbReference type="SUPFAM" id="SSF53901">
    <property type="entry name" value="Thiolase-like"/>
    <property type="match status" value="1"/>
</dbReference>
<evidence type="ECO:0000256" key="3">
    <source>
        <dbReference type="RuleBase" id="RU003694"/>
    </source>
</evidence>
<keyword evidence="2 3" id="KW-0808">Transferase</keyword>
<evidence type="ECO:0000313" key="6">
    <source>
        <dbReference type="Proteomes" id="UP001319045"/>
    </source>
</evidence>
<proteinExistence type="inferred from homology"/>
<dbReference type="InterPro" id="IPR014030">
    <property type="entry name" value="Ketoacyl_synth_N"/>
</dbReference>
<dbReference type="Proteomes" id="UP001319045">
    <property type="component" value="Chromosome"/>
</dbReference>
<feature type="domain" description="Ketosynthase family 3 (KS3)" evidence="4">
    <location>
        <begin position="2"/>
        <end position="389"/>
    </location>
</feature>
<evidence type="ECO:0000256" key="1">
    <source>
        <dbReference type="ARBA" id="ARBA00008467"/>
    </source>
</evidence>
<keyword evidence="6" id="KW-1185">Reference proteome</keyword>
<dbReference type="SMART" id="SM00825">
    <property type="entry name" value="PKS_KS"/>
    <property type="match status" value="1"/>
</dbReference>